<dbReference type="RefSeq" id="WP_168060911.1">
    <property type="nucleotide sequence ID" value="NZ_VTOW01000002.1"/>
</dbReference>
<evidence type="ECO:0000256" key="7">
    <source>
        <dbReference type="ARBA" id="ARBA00023014"/>
    </source>
</evidence>
<dbReference type="InterPro" id="IPR011257">
    <property type="entry name" value="DNA_glycosylase"/>
</dbReference>
<dbReference type="GO" id="GO:0046872">
    <property type="term" value="F:metal ion binding"/>
    <property type="evidence" value="ECO:0007669"/>
    <property type="project" value="UniProtKB-KW"/>
</dbReference>
<name>A0A7X6DRA9_9BACT</name>
<dbReference type="Pfam" id="PF00730">
    <property type="entry name" value="HhH-GPD"/>
    <property type="match status" value="1"/>
</dbReference>
<comment type="caution">
    <text evidence="10">Lacks conserved residue(s) required for the propagation of feature annotation.</text>
</comment>
<evidence type="ECO:0000256" key="10">
    <source>
        <dbReference type="HAMAP-Rule" id="MF_00942"/>
    </source>
</evidence>
<dbReference type="SMART" id="SM00478">
    <property type="entry name" value="ENDO3c"/>
    <property type="match status" value="1"/>
</dbReference>
<dbReference type="SUPFAM" id="SSF48150">
    <property type="entry name" value="DNA-glycosylase"/>
    <property type="match status" value="1"/>
</dbReference>
<comment type="similarity">
    <text evidence="1 10">Belongs to the Nth/MutY family.</text>
</comment>
<dbReference type="AlphaFoldDB" id="A0A7X6DRA9"/>
<evidence type="ECO:0000259" key="11">
    <source>
        <dbReference type="SMART" id="SM00478"/>
    </source>
</evidence>
<dbReference type="PIRSF" id="PIRSF001435">
    <property type="entry name" value="Nth"/>
    <property type="match status" value="1"/>
</dbReference>
<dbReference type="EMBL" id="VTOW01000002">
    <property type="protein sequence ID" value="NKE71879.1"/>
    <property type="molecule type" value="Genomic_DNA"/>
</dbReference>
<dbReference type="EC" id="4.2.99.18" evidence="10"/>
<dbReference type="InterPro" id="IPR000445">
    <property type="entry name" value="HhH_motif"/>
</dbReference>
<dbReference type="CDD" id="cd00056">
    <property type="entry name" value="ENDO3c"/>
    <property type="match status" value="1"/>
</dbReference>
<dbReference type="InterPro" id="IPR003265">
    <property type="entry name" value="HhH-GPD_domain"/>
</dbReference>
<keyword evidence="5 10" id="KW-0378">Hydrolase</keyword>
<evidence type="ECO:0000256" key="1">
    <source>
        <dbReference type="ARBA" id="ARBA00008343"/>
    </source>
</evidence>
<organism evidence="12 13">
    <name type="scientific">Candidatus Manganitrophus noduliformans</name>
    <dbReference type="NCBI Taxonomy" id="2606439"/>
    <lineage>
        <taxon>Bacteria</taxon>
        <taxon>Pseudomonadati</taxon>
        <taxon>Nitrospirota</taxon>
        <taxon>Nitrospiria</taxon>
        <taxon>Candidatus Troglogloeales</taxon>
        <taxon>Candidatus Manganitrophaceae</taxon>
        <taxon>Candidatus Manganitrophus</taxon>
    </lineage>
</organism>
<keyword evidence="10" id="KW-0456">Lyase</keyword>
<keyword evidence="7" id="KW-0411">Iron-sulfur</keyword>
<evidence type="ECO:0000256" key="9">
    <source>
        <dbReference type="ARBA" id="ARBA00023295"/>
    </source>
</evidence>
<evidence type="ECO:0000256" key="3">
    <source>
        <dbReference type="ARBA" id="ARBA00022723"/>
    </source>
</evidence>
<comment type="function">
    <text evidence="10">DNA repair enzyme that has both DNA N-glycosylase activity and AP-lyase activity. The DNA N-glycosylase activity releases various damaged pyrimidines from DNA by cleaving the N-glycosidic bond, leaving an AP (apurinic/apyrimidinic) site. The AP-lyase activity cleaves the phosphodiester bond 3' to the AP site by a beta-elimination, leaving a 3'-terminal unsaturated sugar and a product with a terminal 5'-phosphate.</text>
</comment>
<keyword evidence="9 10" id="KW-0326">Glycosidase</keyword>
<dbReference type="PANTHER" id="PTHR10359">
    <property type="entry name" value="A/G-SPECIFIC ADENINE GLYCOSYLASE/ENDONUCLEASE III"/>
    <property type="match status" value="1"/>
</dbReference>
<comment type="caution">
    <text evidence="12">The sequence shown here is derived from an EMBL/GenBank/DDBJ whole genome shotgun (WGS) entry which is preliminary data.</text>
</comment>
<dbReference type="GO" id="GO:0006285">
    <property type="term" value="P:base-excision repair, AP site formation"/>
    <property type="evidence" value="ECO:0007669"/>
    <property type="project" value="TreeGrafter"/>
</dbReference>
<feature type="domain" description="HhH-GPD" evidence="11">
    <location>
        <begin position="49"/>
        <end position="197"/>
    </location>
</feature>
<dbReference type="InterPro" id="IPR023170">
    <property type="entry name" value="HhH_base_excis_C"/>
</dbReference>
<dbReference type="GO" id="GO:0051539">
    <property type="term" value="F:4 iron, 4 sulfur cluster binding"/>
    <property type="evidence" value="ECO:0007669"/>
    <property type="project" value="UniProtKB-KW"/>
</dbReference>
<keyword evidence="10" id="KW-0238">DNA-binding</keyword>
<keyword evidence="8 10" id="KW-0234">DNA repair</keyword>
<keyword evidence="4 10" id="KW-0227">DNA damage</keyword>
<dbReference type="Gene3D" id="1.10.1670.10">
    <property type="entry name" value="Helix-hairpin-Helix base-excision DNA repair enzymes (C-terminal)"/>
    <property type="match status" value="1"/>
</dbReference>
<evidence type="ECO:0000256" key="8">
    <source>
        <dbReference type="ARBA" id="ARBA00023204"/>
    </source>
</evidence>
<gene>
    <name evidence="10 12" type="primary">nth</name>
    <name evidence="12" type="ORF">MNODULE_14110</name>
</gene>
<evidence type="ECO:0000256" key="2">
    <source>
        <dbReference type="ARBA" id="ARBA00022485"/>
    </source>
</evidence>
<dbReference type="PANTHER" id="PTHR10359:SF18">
    <property type="entry name" value="ENDONUCLEASE III"/>
    <property type="match status" value="1"/>
</dbReference>
<dbReference type="FunFam" id="1.10.340.30:FF:000001">
    <property type="entry name" value="Endonuclease III"/>
    <property type="match status" value="1"/>
</dbReference>
<keyword evidence="12" id="KW-0255">Endonuclease</keyword>
<dbReference type="GO" id="GO:0003677">
    <property type="term" value="F:DNA binding"/>
    <property type="evidence" value="ECO:0007669"/>
    <property type="project" value="UniProtKB-UniRule"/>
</dbReference>
<dbReference type="GO" id="GO:0019104">
    <property type="term" value="F:DNA N-glycosylase activity"/>
    <property type="evidence" value="ECO:0007669"/>
    <property type="project" value="UniProtKB-UniRule"/>
</dbReference>
<accession>A0A7X6DRA9</accession>
<keyword evidence="13" id="KW-1185">Reference proteome</keyword>
<dbReference type="HAMAP" id="MF_00942">
    <property type="entry name" value="Nth"/>
    <property type="match status" value="1"/>
</dbReference>
<keyword evidence="2" id="KW-0004">4Fe-4S</keyword>
<keyword evidence="6" id="KW-0408">Iron</keyword>
<sequence length="215" mass="24719">MKNRSDKTAPTERRRKAKAIIAALKRLYPEAKTVLRYGSPWELYVAVVLSAQTTDKKVNEVTERLFKKYRTLDDYVNADPEEFNREIRQIGFHRNKTKSILGAAKKVKEQFAGEVPRTMEALRTLPGVGRKTANVIQAEAFGIAEGIAVDTHVKRLARRWGLTNETDPDKIERDLMAILPREDWLHFNFRVVDYGRDYCPARPHPHEACPLSRFG</sequence>
<dbReference type="Pfam" id="PF00633">
    <property type="entry name" value="HHH"/>
    <property type="match status" value="1"/>
</dbReference>
<evidence type="ECO:0000256" key="5">
    <source>
        <dbReference type="ARBA" id="ARBA00022801"/>
    </source>
</evidence>
<keyword evidence="3" id="KW-0479">Metal-binding</keyword>
<dbReference type="NCBIfam" id="TIGR01083">
    <property type="entry name" value="nth"/>
    <property type="match status" value="1"/>
</dbReference>
<dbReference type="Proteomes" id="UP000534783">
    <property type="component" value="Unassembled WGS sequence"/>
</dbReference>
<evidence type="ECO:0000313" key="12">
    <source>
        <dbReference type="EMBL" id="NKE71879.1"/>
    </source>
</evidence>
<protein>
    <recommendedName>
        <fullName evidence="10">Endonuclease III</fullName>
        <ecNumber evidence="10">4.2.99.18</ecNumber>
    </recommendedName>
    <alternativeName>
        <fullName evidence="10">DNA-(apurinic or apyrimidinic site) lyase</fullName>
    </alternativeName>
</protein>
<comment type="catalytic activity">
    <reaction evidence="10">
        <text>2'-deoxyribonucleotide-(2'-deoxyribose 5'-phosphate)-2'-deoxyribonucleotide-DNA = a 3'-end 2'-deoxyribonucleotide-(2,3-dehydro-2,3-deoxyribose 5'-phosphate)-DNA + a 5'-end 5'-phospho-2'-deoxyribonucleoside-DNA + H(+)</text>
        <dbReference type="Rhea" id="RHEA:66592"/>
        <dbReference type="Rhea" id="RHEA-COMP:13180"/>
        <dbReference type="Rhea" id="RHEA-COMP:16897"/>
        <dbReference type="Rhea" id="RHEA-COMP:17067"/>
        <dbReference type="ChEBI" id="CHEBI:15378"/>
        <dbReference type="ChEBI" id="CHEBI:136412"/>
        <dbReference type="ChEBI" id="CHEBI:157695"/>
        <dbReference type="ChEBI" id="CHEBI:167181"/>
        <dbReference type="EC" id="4.2.99.18"/>
    </reaction>
</comment>
<evidence type="ECO:0000256" key="4">
    <source>
        <dbReference type="ARBA" id="ARBA00022763"/>
    </source>
</evidence>
<dbReference type="GO" id="GO:0140078">
    <property type="term" value="F:class I DNA-(apurinic or apyrimidinic site) endonuclease activity"/>
    <property type="evidence" value="ECO:0007669"/>
    <property type="project" value="UniProtKB-EC"/>
</dbReference>
<keyword evidence="12" id="KW-0540">Nuclease</keyword>
<comment type="cofactor">
    <cofactor evidence="10">
        <name>[4Fe-4S] cluster</name>
        <dbReference type="ChEBI" id="CHEBI:49883"/>
    </cofactor>
    <text evidence="10">Binds 1 [4Fe-4S] cluster.</text>
</comment>
<dbReference type="Gene3D" id="1.10.340.30">
    <property type="entry name" value="Hypothetical protein, domain 2"/>
    <property type="match status" value="1"/>
</dbReference>
<reference evidence="12 13" key="1">
    <citation type="journal article" date="2020" name="Nature">
        <title>Bacterial chemolithoautotrophy via manganese oxidation.</title>
        <authorList>
            <person name="Yu H."/>
            <person name="Leadbetter J.R."/>
        </authorList>
    </citation>
    <scope>NUCLEOTIDE SEQUENCE [LARGE SCALE GENOMIC DNA]</scope>
    <source>
        <strain evidence="12 13">Mn-1</strain>
    </source>
</reference>
<evidence type="ECO:0000256" key="6">
    <source>
        <dbReference type="ARBA" id="ARBA00023004"/>
    </source>
</evidence>
<dbReference type="InterPro" id="IPR005759">
    <property type="entry name" value="Nth"/>
</dbReference>
<proteinExistence type="inferred from homology"/>
<evidence type="ECO:0000313" key="13">
    <source>
        <dbReference type="Proteomes" id="UP000534783"/>
    </source>
</evidence>